<sequence length="172" mass="19031">MIRSFLGWCFRTGSPRLFQVIIRTGGMALAYAFVLLHDHDRHLGAKFGEPGDGYGLVHDRRALLAERPHHRGRRRFRPDLDFAESGVARRAAGEAKALMELAGLPRGLSAIEKRDQVASEYQRRSLIGESRQASLQPSPNGAFRDLQGPRRIVDGVVAMFLDGPAVRAPGHP</sequence>
<protein>
    <submittedName>
        <fullName evidence="1">Uncharacterized protein</fullName>
    </submittedName>
</protein>
<proteinExistence type="predicted"/>
<name>A0A9X2KG31_9HYPH</name>
<keyword evidence="2" id="KW-1185">Reference proteome</keyword>
<evidence type="ECO:0000313" key="2">
    <source>
        <dbReference type="Proteomes" id="UP001155220"/>
    </source>
</evidence>
<dbReference type="Proteomes" id="UP001155220">
    <property type="component" value="Unassembled WGS sequence"/>
</dbReference>
<comment type="caution">
    <text evidence="1">The sequence shown here is derived from an EMBL/GenBank/DDBJ whole genome shotgun (WGS) entry which is preliminary data.</text>
</comment>
<dbReference type="EMBL" id="JALHBS010000069">
    <property type="protein sequence ID" value="MCP3055855.1"/>
    <property type="molecule type" value="Genomic_DNA"/>
</dbReference>
<accession>A0A9X2KG31</accession>
<reference evidence="1" key="1">
    <citation type="submission" date="2022-03" db="EMBL/GenBank/DDBJ databases">
        <title>Aurantimonas Liuensis sp. Nov., isolated from the hadal seawater of the Mariana Trench.</title>
        <authorList>
            <person name="Liu R."/>
        </authorList>
    </citation>
    <scope>NUCLEOTIDE SEQUENCE</scope>
    <source>
        <strain evidence="1">LRZ36</strain>
    </source>
</reference>
<dbReference type="AlphaFoldDB" id="A0A9X2KG31"/>
<organism evidence="1 2">
    <name type="scientific">Aurantimonas marianensis</name>
    <dbReference type="NCBI Taxonomy" id="2920428"/>
    <lineage>
        <taxon>Bacteria</taxon>
        <taxon>Pseudomonadati</taxon>
        <taxon>Pseudomonadota</taxon>
        <taxon>Alphaproteobacteria</taxon>
        <taxon>Hyphomicrobiales</taxon>
        <taxon>Aurantimonadaceae</taxon>
        <taxon>Aurantimonas</taxon>
    </lineage>
</organism>
<gene>
    <name evidence="1" type="ORF">MJ956_11985</name>
</gene>
<dbReference type="RefSeq" id="WP_253964689.1">
    <property type="nucleotide sequence ID" value="NZ_JALHBS010000069.1"/>
</dbReference>
<evidence type="ECO:0000313" key="1">
    <source>
        <dbReference type="EMBL" id="MCP3055855.1"/>
    </source>
</evidence>